<dbReference type="Proteomes" id="UP000077755">
    <property type="component" value="Chromosome 1"/>
</dbReference>
<evidence type="ECO:0000313" key="2">
    <source>
        <dbReference type="Proteomes" id="UP000077755"/>
    </source>
</evidence>
<dbReference type="InterPro" id="IPR016972">
    <property type="entry name" value="UCP031279"/>
</dbReference>
<reference evidence="1" key="1">
    <citation type="journal article" date="2016" name="Nat. Genet.">
        <title>A high-quality carrot genome assembly provides new insights into carotenoid accumulation and asterid genome evolution.</title>
        <authorList>
            <person name="Iorizzo M."/>
            <person name="Ellison S."/>
            <person name="Senalik D."/>
            <person name="Zeng P."/>
            <person name="Satapoomin P."/>
            <person name="Huang J."/>
            <person name="Bowman M."/>
            <person name="Iovene M."/>
            <person name="Sanseverino W."/>
            <person name="Cavagnaro P."/>
            <person name="Yildiz M."/>
            <person name="Macko-Podgorni A."/>
            <person name="Moranska E."/>
            <person name="Grzebelus E."/>
            <person name="Grzebelus D."/>
            <person name="Ashrafi H."/>
            <person name="Zheng Z."/>
            <person name="Cheng S."/>
            <person name="Spooner D."/>
            <person name="Van Deynze A."/>
            <person name="Simon P."/>
        </authorList>
    </citation>
    <scope>NUCLEOTIDE SEQUENCE</scope>
    <source>
        <tissue evidence="1">Leaf</tissue>
    </source>
</reference>
<dbReference type="Gramene" id="KZN10860">
    <property type="protein sequence ID" value="KZN10860"/>
    <property type="gene ID" value="DCAR_003516"/>
</dbReference>
<organism evidence="1 2">
    <name type="scientific">Daucus carota subsp. sativus</name>
    <name type="common">Carrot</name>
    <dbReference type="NCBI Taxonomy" id="79200"/>
    <lineage>
        <taxon>Eukaryota</taxon>
        <taxon>Viridiplantae</taxon>
        <taxon>Streptophyta</taxon>
        <taxon>Embryophyta</taxon>
        <taxon>Tracheophyta</taxon>
        <taxon>Spermatophyta</taxon>
        <taxon>Magnoliopsida</taxon>
        <taxon>eudicotyledons</taxon>
        <taxon>Gunneridae</taxon>
        <taxon>Pentapetalae</taxon>
        <taxon>asterids</taxon>
        <taxon>campanulids</taxon>
        <taxon>Apiales</taxon>
        <taxon>Apiaceae</taxon>
        <taxon>Apioideae</taxon>
        <taxon>Scandiceae</taxon>
        <taxon>Daucinae</taxon>
        <taxon>Daucus</taxon>
        <taxon>Daucus sect. Daucus</taxon>
    </lineage>
</organism>
<accession>A0A166I8G5</accession>
<dbReference type="PIRSF" id="PIRSF031279">
    <property type="entry name" value="UCP031279"/>
    <property type="match status" value="1"/>
</dbReference>
<reference evidence="1" key="2">
    <citation type="submission" date="2022-03" db="EMBL/GenBank/DDBJ databases">
        <title>Draft title - Genomic analysis of global carrot germplasm unveils the trajectory of domestication and the origin of high carotenoid orange carrot.</title>
        <authorList>
            <person name="Iorizzo M."/>
            <person name="Ellison S."/>
            <person name="Senalik D."/>
            <person name="Macko-Podgorni A."/>
            <person name="Grzebelus D."/>
            <person name="Bostan H."/>
            <person name="Rolling W."/>
            <person name="Curaba J."/>
            <person name="Simon P."/>
        </authorList>
    </citation>
    <scope>NUCLEOTIDE SEQUENCE</scope>
    <source>
        <tissue evidence="1">Leaf</tissue>
    </source>
</reference>
<evidence type="ECO:0000313" key="1">
    <source>
        <dbReference type="EMBL" id="WOG84543.1"/>
    </source>
</evidence>
<dbReference type="OrthoDB" id="694638at2759"/>
<name>A0A166I8G5_DAUCS</name>
<sequence length="158" mass="17530">MLRKRSKIKRCIRAPIRALGRARDLYIRTMNNLAGQMHSSGGPLVYQSVPVARLPRSFTVNPASGRNDDGDFRELLRVASARSLGNKIEMDSIRRQQSLSGKTMLGECKVVKVPRSQSLAIGRIDEDHTCEFGDVDSFVKKTADVFARSTSAASTNKY</sequence>
<protein>
    <submittedName>
        <fullName evidence="1">Uncharacterized protein</fullName>
    </submittedName>
</protein>
<dbReference type="PANTHER" id="PTHR33526:SF4">
    <property type="entry name" value="OS07G0123800 PROTEIN"/>
    <property type="match status" value="1"/>
</dbReference>
<keyword evidence="2" id="KW-1185">Reference proteome</keyword>
<gene>
    <name evidence="1" type="ORF">DCAR_0103727</name>
</gene>
<dbReference type="PANTHER" id="PTHR33526">
    <property type="entry name" value="OS07G0123800 PROTEIN"/>
    <property type="match status" value="1"/>
</dbReference>
<dbReference type="OMA" id="CMKAPVR"/>
<dbReference type="AlphaFoldDB" id="A0A166I8G5"/>
<proteinExistence type="predicted"/>
<dbReference type="EMBL" id="CP093343">
    <property type="protein sequence ID" value="WOG84543.1"/>
    <property type="molecule type" value="Genomic_DNA"/>
</dbReference>